<keyword evidence="1" id="KW-0732">Signal</keyword>
<dbReference type="Proteomes" id="UP000016931">
    <property type="component" value="Unassembled WGS sequence"/>
</dbReference>
<gene>
    <name evidence="2" type="ORF">SEPMUDRAFT_115506</name>
</gene>
<organism evidence="2 3">
    <name type="scientific">Sphaerulina musiva (strain SO2202)</name>
    <name type="common">Poplar stem canker fungus</name>
    <name type="synonym">Septoria musiva</name>
    <dbReference type="NCBI Taxonomy" id="692275"/>
    <lineage>
        <taxon>Eukaryota</taxon>
        <taxon>Fungi</taxon>
        <taxon>Dikarya</taxon>
        <taxon>Ascomycota</taxon>
        <taxon>Pezizomycotina</taxon>
        <taxon>Dothideomycetes</taxon>
        <taxon>Dothideomycetidae</taxon>
        <taxon>Mycosphaerellales</taxon>
        <taxon>Mycosphaerellaceae</taxon>
        <taxon>Sphaerulina</taxon>
    </lineage>
</organism>
<accession>M3B343</accession>
<dbReference type="EMBL" id="KB456262">
    <property type="protein sequence ID" value="EMF14222.1"/>
    <property type="molecule type" value="Genomic_DNA"/>
</dbReference>
<name>M3B343_SPHMS</name>
<sequence>MKAFILTTLALLSAFVQAAPYEKRAPVDLDLQDSEKRSPDSQHDYDFYYAGGPAVDSEKRSPNAQHDYDFYYAGGPAVDSEKRSPEAQHDYDFYYAGGPAVDSETK</sequence>
<dbReference type="RefSeq" id="XP_016762343.1">
    <property type="nucleotide sequence ID" value="XM_016901168.1"/>
</dbReference>
<protein>
    <submittedName>
        <fullName evidence="2">Uncharacterized protein</fullName>
    </submittedName>
</protein>
<keyword evidence="3" id="KW-1185">Reference proteome</keyword>
<evidence type="ECO:0000313" key="3">
    <source>
        <dbReference type="Proteomes" id="UP000016931"/>
    </source>
</evidence>
<reference evidence="2 3" key="1">
    <citation type="journal article" date="2012" name="PLoS Pathog.">
        <title>Diverse lifestyles and strategies of plant pathogenesis encoded in the genomes of eighteen Dothideomycetes fungi.</title>
        <authorList>
            <person name="Ohm R.A."/>
            <person name="Feau N."/>
            <person name="Henrissat B."/>
            <person name="Schoch C.L."/>
            <person name="Horwitz B.A."/>
            <person name="Barry K.W."/>
            <person name="Condon B.J."/>
            <person name="Copeland A.C."/>
            <person name="Dhillon B."/>
            <person name="Glaser F."/>
            <person name="Hesse C.N."/>
            <person name="Kosti I."/>
            <person name="LaButti K."/>
            <person name="Lindquist E.A."/>
            <person name="Lucas S."/>
            <person name="Salamov A.A."/>
            <person name="Bradshaw R.E."/>
            <person name="Ciuffetti L."/>
            <person name="Hamelin R.C."/>
            <person name="Kema G.H.J."/>
            <person name="Lawrence C."/>
            <person name="Scott J.A."/>
            <person name="Spatafora J.W."/>
            <person name="Turgeon B.G."/>
            <person name="de Wit P.J.G.M."/>
            <person name="Zhong S."/>
            <person name="Goodwin S.B."/>
            <person name="Grigoriev I.V."/>
        </authorList>
    </citation>
    <scope>NUCLEOTIDE SEQUENCE [LARGE SCALE GENOMIC DNA]</scope>
    <source>
        <strain evidence="2 3">SO2202</strain>
    </source>
</reference>
<dbReference type="GeneID" id="27898305"/>
<feature type="chain" id="PRO_5004031302" evidence="1">
    <location>
        <begin position="19"/>
        <end position="106"/>
    </location>
</feature>
<feature type="signal peptide" evidence="1">
    <location>
        <begin position="1"/>
        <end position="18"/>
    </location>
</feature>
<evidence type="ECO:0000313" key="2">
    <source>
        <dbReference type="EMBL" id="EMF14222.1"/>
    </source>
</evidence>
<proteinExistence type="predicted"/>
<dbReference type="AlphaFoldDB" id="M3B343"/>
<evidence type="ECO:0000256" key="1">
    <source>
        <dbReference type="SAM" id="SignalP"/>
    </source>
</evidence>
<dbReference type="HOGENOM" id="CLU_2224838_0_0_1"/>